<dbReference type="AlphaFoldDB" id="A0A3M4KFI2"/>
<reference evidence="2 3" key="1">
    <citation type="submission" date="2018-08" db="EMBL/GenBank/DDBJ databases">
        <title>Recombination of ecologically and evolutionarily significant loci maintains genetic cohesion in the Pseudomonas syringae species complex.</title>
        <authorList>
            <person name="Dillon M."/>
            <person name="Thakur S."/>
            <person name="Almeida R.N.D."/>
            <person name="Weir B.S."/>
            <person name="Guttman D.S."/>
        </authorList>
    </citation>
    <scope>NUCLEOTIDE SEQUENCE [LARGE SCALE GENOMIC DNA]</scope>
    <source>
        <strain evidence="2 3">ICMP 13052</strain>
    </source>
</reference>
<evidence type="ECO:0000313" key="2">
    <source>
        <dbReference type="EMBL" id="RMQ28040.1"/>
    </source>
</evidence>
<dbReference type="Gene3D" id="3.30.360.10">
    <property type="entry name" value="Dihydrodipicolinate Reductase, domain 2"/>
    <property type="match status" value="1"/>
</dbReference>
<feature type="domain" description="Thiazolinyl imine reductase-like C-terminal" evidence="1">
    <location>
        <begin position="1"/>
        <end position="94"/>
    </location>
</feature>
<dbReference type="InterPro" id="IPR048655">
    <property type="entry name" value="Irp3-like_C"/>
</dbReference>
<proteinExistence type="predicted"/>
<evidence type="ECO:0000259" key="1">
    <source>
        <dbReference type="Pfam" id="PF21390"/>
    </source>
</evidence>
<organism evidence="2 3">
    <name type="scientific">Pseudomonas syringae pv. delphinii</name>
    <dbReference type="NCBI Taxonomy" id="192088"/>
    <lineage>
        <taxon>Bacteria</taxon>
        <taxon>Pseudomonadati</taxon>
        <taxon>Pseudomonadota</taxon>
        <taxon>Gammaproteobacteria</taxon>
        <taxon>Pseudomonadales</taxon>
        <taxon>Pseudomonadaceae</taxon>
        <taxon>Pseudomonas</taxon>
    </lineage>
</organism>
<name>A0A3M4KFI2_9PSED</name>
<dbReference type="Pfam" id="PF21390">
    <property type="entry name" value="Irp3-like_C"/>
    <property type="match status" value="1"/>
</dbReference>
<sequence>MTTSRQLLYSGLDLLFQALGCDLAGQVSVSLLDGDDDFHTLSLNLPDGRVLLRLQRWMAADDPDLHSLVMHQLNLAWPSGYLSLDATYGPVNWTPALHAEAHDDDRQTLYTSNADYLQHATAMPLHSAARHWRSAHEIEGPAGVGWLLQQLLAVLQGQPRADGLQADYQLAVARLWQDILRCAGPAEQRMASAPLFIDAAQLRAEG</sequence>
<evidence type="ECO:0000313" key="3">
    <source>
        <dbReference type="Proteomes" id="UP000269044"/>
    </source>
</evidence>
<dbReference type="Proteomes" id="UP000269044">
    <property type="component" value="Unassembled WGS sequence"/>
</dbReference>
<accession>A0A3M4KFI2</accession>
<protein>
    <submittedName>
        <fullName evidence="2">Bactin synthetase, thiazolinyl reductase component Irp3</fullName>
    </submittedName>
</protein>
<comment type="caution">
    <text evidence="2">The sequence shown here is derived from an EMBL/GenBank/DDBJ whole genome shotgun (WGS) entry which is preliminary data.</text>
</comment>
<gene>
    <name evidence="2" type="ORF">ALQ08_103962</name>
</gene>
<dbReference type="EMBL" id="RBRA01000048">
    <property type="protein sequence ID" value="RMQ28040.1"/>
    <property type="molecule type" value="Genomic_DNA"/>
</dbReference>